<organism evidence="1 2">
    <name type="scientific">Armillaria borealis</name>
    <dbReference type="NCBI Taxonomy" id="47425"/>
    <lineage>
        <taxon>Eukaryota</taxon>
        <taxon>Fungi</taxon>
        <taxon>Dikarya</taxon>
        <taxon>Basidiomycota</taxon>
        <taxon>Agaricomycotina</taxon>
        <taxon>Agaricomycetes</taxon>
        <taxon>Agaricomycetidae</taxon>
        <taxon>Agaricales</taxon>
        <taxon>Marasmiineae</taxon>
        <taxon>Physalacriaceae</taxon>
        <taxon>Armillaria</taxon>
    </lineage>
</organism>
<sequence>MNSFPERSYPMLPHRFCAPLPPFTCVSILLDLFLFFSWRLGDPVFSAKRTFLMISDCTFSSIAPISPHALNLSWKPMCSQGVTPGQLTSSSPCTFITRSENAVFSMLSTR</sequence>
<name>A0AA39IXR9_9AGAR</name>
<accession>A0AA39IXR9</accession>
<comment type="caution">
    <text evidence="1">The sequence shown here is derived from an EMBL/GenBank/DDBJ whole genome shotgun (WGS) entry which is preliminary data.</text>
</comment>
<proteinExistence type="predicted"/>
<evidence type="ECO:0000313" key="2">
    <source>
        <dbReference type="Proteomes" id="UP001175226"/>
    </source>
</evidence>
<reference evidence="1" key="1">
    <citation type="submission" date="2023-06" db="EMBL/GenBank/DDBJ databases">
        <authorList>
            <consortium name="Lawrence Berkeley National Laboratory"/>
            <person name="Ahrendt S."/>
            <person name="Sahu N."/>
            <person name="Indic B."/>
            <person name="Wong-Bajracharya J."/>
            <person name="Merenyi Z."/>
            <person name="Ke H.-M."/>
            <person name="Monk M."/>
            <person name="Kocsube S."/>
            <person name="Drula E."/>
            <person name="Lipzen A."/>
            <person name="Balint B."/>
            <person name="Henrissat B."/>
            <person name="Andreopoulos B."/>
            <person name="Martin F.M."/>
            <person name="Harder C.B."/>
            <person name="Rigling D."/>
            <person name="Ford K.L."/>
            <person name="Foster G.D."/>
            <person name="Pangilinan J."/>
            <person name="Papanicolaou A."/>
            <person name="Barry K."/>
            <person name="LaButti K."/>
            <person name="Viragh M."/>
            <person name="Koriabine M."/>
            <person name="Yan M."/>
            <person name="Riley R."/>
            <person name="Champramary S."/>
            <person name="Plett K.L."/>
            <person name="Tsai I.J."/>
            <person name="Slot J."/>
            <person name="Sipos G."/>
            <person name="Plett J."/>
            <person name="Nagy L.G."/>
            <person name="Grigoriev I.V."/>
        </authorList>
    </citation>
    <scope>NUCLEOTIDE SEQUENCE</scope>
    <source>
        <strain evidence="1">FPL87.14</strain>
    </source>
</reference>
<dbReference type="Proteomes" id="UP001175226">
    <property type="component" value="Unassembled WGS sequence"/>
</dbReference>
<gene>
    <name evidence="1" type="ORF">EV421DRAFT_1852145</name>
</gene>
<evidence type="ECO:0000313" key="1">
    <source>
        <dbReference type="EMBL" id="KAK0431820.1"/>
    </source>
</evidence>
<keyword evidence="2" id="KW-1185">Reference proteome</keyword>
<dbReference type="EMBL" id="JAUEPT010000106">
    <property type="protein sequence ID" value="KAK0431820.1"/>
    <property type="molecule type" value="Genomic_DNA"/>
</dbReference>
<protein>
    <submittedName>
        <fullName evidence="1">Uncharacterized protein</fullName>
    </submittedName>
</protein>
<dbReference type="AlphaFoldDB" id="A0AA39IXR9"/>